<gene>
    <name evidence="9" type="ORF">K437DRAFT_294046</name>
</gene>
<name>A0A066W5F0_TILAU</name>
<feature type="region of interest" description="Disordered" evidence="6">
    <location>
        <begin position="478"/>
        <end position="620"/>
    </location>
</feature>
<organism evidence="9 10">
    <name type="scientific">Tilletiaria anomala (strain ATCC 24038 / CBS 436.72 / UBC 951)</name>
    <dbReference type="NCBI Taxonomy" id="1037660"/>
    <lineage>
        <taxon>Eukaryota</taxon>
        <taxon>Fungi</taxon>
        <taxon>Dikarya</taxon>
        <taxon>Basidiomycota</taxon>
        <taxon>Ustilaginomycotina</taxon>
        <taxon>Exobasidiomycetes</taxon>
        <taxon>Georgefischeriales</taxon>
        <taxon>Tilletiariaceae</taxon>
        <taxon>Tilletiaria</taxon>
    </lineage>
</organism>
<keyword evidence="5" id="KW-0539">Nucleus</keyword>
<feature type="chain" id="PRO_5001633538" description="TAFII55 protein conserved region domain-containing protein" evidence="7">
    <location>
        <begin position="23"/>
        <end position="823"/>
    </location>
</feature>
<dbReference type="OrthoDB" id="153872at2759"/>
<dbReference type="Proteomes" id="UP000027361">
    <property type="component" value="Unassembled WGS sequence"/>
</dbReference>
<dbReference type="PANTHER" id="PTHR12228">
    <property type="entry name" value="TRANSCRIPTION INITIATION FACTOR TFIID 55 KD SUBUNIT-RELATED"/>
    <property type="match status" value="1"/>
</dbReference>
<feature type="region of interest" description="Disordered" evidence="6">
    <location>
        <begin position="663"/>
        <end position="823"/>
    </location>
</feature>
<feature type="signal peptide" evidence="7">
    <location>
        <begin position="1"/>
        <end position="22"/>
    </location>
</feature>
<evidence type="ECO:0000256" key="1">
    <source>
        <dbReference type="ARBA" id="ARBA00004123"/>
    </source>
</evidence>
<dbReference type="InterPro" id="IPR037817">
    <property type="entry name" value="TAF7"/>
</dbReference>
<feature type="compositionally biased region" description="Acidic residues" evidence="6">
    <location>
        <begin position="546"/>
        <end position="556"/>
    </location>
</feature>
<dbReference type="STRING" id="1037660.A0A066W5F0"/>
<evidence type="ECO:0000313" key="9">
    <source>
        <dbReference type="EMBL" id="KDN47763.1"/>
    </source>
</evidence>
<feature type="compositionally biased region" description="Polar residues" evidence="6">
    <location>
        <begin position="113"/>
        <end position="134"/>
    </location>
</feature>
<dbReference type="RefSeq" id="XP_013243955.1">
    <property type="nucleotide sequence ID" value="XM_013388501.1"/>
</dbReference>
<dbReference type="PANTHER" id="PTHR12228:SF0">
    <property type="entry name" value="TATA-BOX BINDING PROTEIN ASSOCIATED FACTOR 7"/>
    <property type="match status" value="1"/>
</dbReference>
<dbReference type="Pfam" id="PF04658">
    <property type="entry name" value="TAFII55_N"/>
    <property type="match status" value="1"/>
</dbReference>
<keyword evidence="4" id="KW-0804">Transcription</keyword>
<reference evidence="9 10" key="1">
    <citation type="submission" date="2014-05" db="EMBL/GenBank/DDBJ databases">
        <title>Draft genome sequence of a rare smut relative, Tilletiaria anomala UBC 951.</title>
        <authorList>
            <consortium name="DOE Joint Genome Institute"/>
            <person name="Toome M."/>
            <person name="Kuo A."/>
            <person name="Henrissat B."/>
            <person name="Lipzen A."/>
            <person name="Tritt A."/>
            <person name="Yoshinaga Y."/>
            <person name="Zane M."/>
            <person name="Barry K."/>
            <person name="Grigoriev I.V."/>
            <person name="Spatafora J.W."/>
            <person name="Aimea M.C."/>
        </authorList>
    </citation>
    <scope>NUCLEOTIDE SEQUENCE [LARGE SCALE GENOMIC DNA]</scope>
    <source>
        <strain evidence="9 10">UBC 951</strain>
    </source>
</reference>
<evidence type="ECO:0000256" key="5">
    <source>
        <dbReference type="ARBA" id="ARBA00023242"/>
    </source>
</evidence>
<feature type="compositionally biased region" description="Polar residues" evidence="6">
    <location>
        <begin position="735"/>
        <end position="749"/>
    </location>
</feature>
<protein>
    <recommendedName>
        <fullName evidence="8">TAFII55 protein conserved region domain-containing protein</fullName>
    </recommendedName>
</protein>
<evidence type="ECO:0000256" key="6">
    <source>
        <dbReference type="SAM" id="MobiDB-lite"/>
    </source>
</evidence>
<dbReference type="CDD" id="cd08047">
    <property type="entry name" value="TAF7"/>
    <property type="match status" value="1"/>
</dbReference>
<dbReference type="GO" id="GO:0051123">
    <property type="term" value="P:RNA polymerase II preinitiation complex assembly"/>
    <property type="evidence" value="ECO:0007669"/>
    <property type="project" value="TreeGrafter"/>
</dbReference>
<comment type="similarity">
    <text evidence="2">Belongs to the TAF7 family.</text>
</comment>
<accession>A0A066W5F0</accession>
<dbReference type="OMA" id="NEEMHEF"/>
<dbReference type="EMBL" id="JMSN01000028">
    <property type="protein sequence ID" value="KDN47763.1"/>
    <property type="molecule type" value="Genomic_DNA"/>
</dbReference>
<dbReference type="GO" id="GO:0005669">
    <property type="term" value="C:transcription factor TFIID complex"/>
    <property type="evidence" value="ECO:0007669"/>
    <property type="project" value="InterPro"/>
</dbReference>
<feature type="compositionally biased region" description="Low complexity" evidence="6">
    <location>
        <begin position="719"/>
        <end position="733"/>
    </location>
</feature>
<evidence type="ECO:0000256" key="7">
    <source>
        <dbReference type="SAM" id="SignalP"/>
    </source>
</evidence>
<dbReference type="InterPro" id="IPR006751">
    <property type="entry name" value="TAFII55_prot_cons_reg"/>
</dbReference>
<evidence type="ECO:0000259" key="8">
    <source>
        <dbReference type="SMART" id="SM01370"/>
    </source>
</evidence>
<dbReference type="AlphaFoldDB" id="A0A066W5F0"/>
<feature type="compositionally biased region" description="Acidic residues" evidence="6">
    <location>
        <begin position="797"/>
        <end position="823"/>
    </location>
</feature>
<feature type="region of interest" description="Disordered" evidence="6">
    <location>
        <begin position="102"/>
        <end position="210"/>
    </location>
</feature>
<dbReference type="GO" id="GO:0016251">
    <property type="term" value="F:RNA polymerase II general transcription initiation factor activity"/>
    <property type="evidence" value="ECO:0007669"/>
    <property type="project" value="TreeGrafter"/>
</dbReference>
<evidence type="ECO:0000256" key="2">
    <source>
        <dbReference type="ARBA" id="ARBA00009368"/>
    </source>
</evidence>
<feature type="compositionally biased region" description="Basic and acidic residues" evidence="6">
    <location>
        <begin position="750"/>
        <end position="762"/>
    </location>
</feature>
<feature type="compositionally biased region" description="Basic and acidic residues" evidence="6">
    <location>
        <begin position="702"/>
        <end position="716"/>
    </location>
</feature>
<keyword evidence="7" id="KW-0732">Signal</keyword>
<evidence type="ECO:0000256" key="4">
    <source>
        <dbReference type="ARBA" id="ARBA00023163"/>
    </source>
</evidence>
<dbReference type="InParanoid" id="A0A066W5F0"/>
<keyword evidence="3" id="KW-0805">Transcription regulation</keyword>
<feature type="domain" description="TAFII55 protein conserved region" evidence="8">
    <location>
        <begin position="253"/>
        <end position="451"/>
    </location>
</feature>
<dbReference type="SMART" id="SM01370">
    <property type="entry name" value="TAFII55_N"/>
    <property type="match status" value="1"/>
</dbReference>
<comment type="subcellular location">
    <subcellularLocation>
        <location evidence="1">Nucleus</location>
    </subcellularLocation>
</comment>
<dbReference type="GeneID" id="25267187"/>
<proteinExistence type="inferred from homology"/>
<keyword evidence="10" id="KW-1185">Reference proteome</keyword>
<evidence type="ECO:0000313" key="10">
    <source>
        <dbReference type="Proteomes" id="UP000027361"/>
    </source>
</evidence>
<feature type="compositionally biased region" description="Acidic residues" evidence="6">
    <location>
        <begin position="512"/>
        <end position="535"/>
    </location>
</feature>
<feature type="compositionally biased region" description="Acidic residues" evidence="6">
    <location>
        <begin position="575"/>
        <end position="610"/>
    </location>
</feature>
<feature type="compositionally biased region" description="Basic and acidic residues" evidence="6">
    <location>
        <begin position="663"/>
        <end position="679"/>
    </location>
</feature>
<evidence type="ECO:0000256" key="3">
    <source>
        <dbReference type="ARBA" id="ARBA00023015"/>
    </source>
</evidence>
<feature type="compositionally biased region" description="Low complexity" evidence="6">
    <location>
        <begin position="195"/>
        <end position="205"/>
    </location>
</feature>
<comment type="caution">
    <text evidence="9">The sequence shown here is derived from an EMBL/GenBank/DDBJ whole genome shotgun (WGS) entry which is preliminary data.</text>
</comment>
<sequence length="823" mass="89545">MGANKPCPVAIIFFLLLDCACGLPPDYDHLAVRHLHALRIFRECKLLNIPVWTPAAAAAREAVGMKQWAASCLPLLVRQPAAMKQRHLLRRIATRPFNLSAGDQHEQQAHPGHSNSVGNAAGSSIARSGLQTSPVLGDAEGRPTASRSSGRHIRPPLKVREARRAAEASAADGDSGRTGYSFRTRARTNNGRVAGSSGRSGSGSSKAPRLKLSLKSSQAGLGTGQGPKTAPYMQGYTRELDSSDDETGEGLAFEEQIILRFPEGPECDQLRDMVQKRQIGEPGAPSVWFKFKDSRRAVVRVGDALFAAKLVDLPTISETHKTLDNRQFFKVADICQMLLVTERIENESEVGYHVSSMGDLVDPKEAEIIARVKADLDAKAKEAGYLVTSSTTATSLTGFDTKDFIYPHGVTPPMNWARERRFRKVIPKRRGQEAVMREVERLLAEDEDAEDVQIDMMREEDAEAELSAEKEATAAEFRGTASGREHPGPDRQGSQAPSDADMSLAATPVAGGEEESILGDGDDEAEGEGSEDGEVDRDLAAALDAVLDEDEDEEASELASVSAGMSGRQSRAESQVDDDDDDDLFDGDDDDASANDEDDEEEDDDDENEEMHEFRSRQRQLAQEIKDIEVLVKRRQEEMDRHQNSLLKERARVTLNKALAELDSKKSQLAEVREERRQAVADMQAEEEEAQARADAAAAAAEMERDQEQRERDREQGWQAAAPSQTSGAAAGTTVDEQASLRKSGSSAKEQCDGAPQDKAKANEASAQQRADHPASAPGAPTALDVPEAGAASIPMDVDEEDEDEEDDEENDDLFGEDDEDEG</sequence>
<dbReference type="HOGENOM" id="CLU_343937_0_0_1"/>